<dbReference type="InterPro" id="IPR003500">
    <property type="entry name" value="RpiB_LacA_LacB"/>
</dbReference>
<dbReference type="Gene3D" id="3.40.1400.10">
    <property type="entry name" value="Sugar-phosphate isomerase, RpiB/LacA/LacB"/>
    <property type="match status" value="1"/>
</dbReference>
<proteinExistence type="inferred from homology"/>
<dbReference type="PANTHER" id="PTHR30345">
    <property type="entry name" value="RIBOSE-5-PHOSPHATE ISOMERASE B"/>
    <property type="match status" value="1"/>
</dbReference>
<name>A0A7T5RJP7_9BACT</name>
<dbReference type="PIRSF" id="PIRSF005384">
    <property type="entry name" value="RpiB_LacA_B"/>
    <property type="match status" value="1"/>
</dbReference>
<accession>A0A7T5RJP7</accession>
<evidence type="ECO:0000313" key="2">
    <source>
        <dbReference type="EMBL" id="QQG45347.1"/>
    </source>
</evidence>
<dbReference type="InterPro" id="IPR036569">
    <property type="entry name" value="RpiB_LacA_LacB_sf"/>
</dbReference>
<dbReference type="EMBL" id="CP066690">
    <property type="protein sequence ID" value="QQG45347.1"/>
    <property type="molecule type" value="Genomic_DNA"/>
</dbReference>
<dbReference type="NCBIfam" id="NF004051">
    <property type="entry name" value="PRK05571.1"/>
    <property type="match status" value="1"/>
</dbReference>
<dbReference type="Pfam" id="PF02502">
    <property type="entry name" value="LacAB_rpiB"/>
    <property type="match status" value="1"/>
</dbReference>
<protein>
    <submittedName>
        <fullName evidence="2">RpiB/LacA/LacB family sugar-phosphate isomerase</fullName>
    </submittedName>
</protein>
<dbReference type="GO" id="GO:0005975">
    <property type="term" value="P:carbohydrate metabolic process"/>
    <property type="evidence" value="ECO:0007669"/>
    <property type="project" value="InterPro"/>
</dbReference>
<dbReference type="AlphaFoldDB" id="A0A7T5RJP7"/>
<keyword evidence="2" id="KW-0413">Isomerase</keyword>
<dbReference type="PANTHER" id="PTHR30345:SF0">
    <property type="entry name" value="DNA DAMAGE-REPAIR_TOLERATION PROTEIN DRT102"/>
    <property type="match status" value="1"/>
</dbReference>
<dbReference type="NCBIfam" id="TIGR00689">
    <property type="entry name" value="rpiB_lacA_lacB"/>
    <property type="match status" value="1"/>
</dbReference>
<dbReference type="SUPFAM" id="SSF89623">
    <property type="entry name" value="Ribose/Galactose isomerase RpiB/AlsB"/>
    <property type="match status" value="1"/>
</dbReference>
<organism evidence="2 3">
    <name type="scientific">Candidatus Sungiibacteriota bacterium</name>
    <dbReference type="NCBI Taxonomy" id="2750080"/>
    <lineage>
        <taxon>Bacteria</taxon>
        <taxon>Candidatus Sungiibacteriota</taxon>
    </lineage>
</organism>
<reference evidence="2 3" key="1">
    <citation type="submission" date="2020-07" db="EMBL/GenBank/DDBJ databases">
        <title>Huge and variable diversity of episymbiotic CPR bacteria and DPANN archaea in groundwater ecosystems.</title>
        <authorList>
            <person name="He C.Y."/>
            <person name="Keren R."/>
            <person name="Whittaker M."/>
            <person name="Farag I.F."/>
            <person name="Doudna J."/>
            <person name="Cate J.H.D."/>
            <person name="Banfield J.F."/>
        </authorList>
    </citation>
    <scope>NUCLEOTIDE SEQUENCE [LARGE SCALE GENOMIC DNA]</scope>
    <source>
        <strain evidence="2">NC_groundwater_541_Ag_S-0.1um_46_50</strain>
    </source>
</reference>
<gene>
    <name evidence="2" type="ORF">HYW89_00185</name>
</gene>
<evidence type="ECO:0000313" key="3">
    <source>
        <dbReference type="Proteomes" id="UP000595618"/>
    </source>
</evidence>
<dbReference type="GO" id="GO:0016861">
    <property type="term" value="F:intramolecular oxidoreductase activity, interconverting aldoses and ketoses"/>
    <property type="evidence" value="ECO:0007669"/>
    <property type="project" value="UniProtKB-ARBA"/>
</dbReference>
<dbReference type="Proteomes" id="UP000595618">
    <property type="component" value="Chromosome"/>
</dbReference>
<evidence type="ECO:0000256" key="1">
    <source>
        <dbReference type="ARBA" id="ARBA00008754"/>
    </source>
</evidence>
<comment type="similarity">
    <text evidence="1">Belongs to the LacAB/RpiB family.</text>
</comment>
<sequence length="149" mass="16533">MEKKIIVGSDHAGFELKEAVLARLQSLGYTLQDLGVKSLEPADFPLIAETVCQEVVRQKAYGILICASGLGMCIVANKIDGIRAAHCESIWSAREARERVDVNVLCLGGRSLGRALALSIVETFLHFEFLAEERYQRRLAEITELETRN</sequence>